<comment type="caution">
    <text evidence="1">The sequence shown here is derived from an EMBL/GenBank/DDBJ whole genome shotgun (WGS) entry which is preliminary data.</text>
</comment>
<accession>A0A8X6XJL9</accession>
<evidence type="ECO:0000313" key="1">
    <source>
        <dbReference type="EMBL" id="GFY54396.1"/>
    </source>
</evidence>
<organism evidence="1 2">
    <name type="scientific">Trichonephila inaurata madagascariensis</name>
    <dbReference type="NCBI Taxonomy" id="2747483"/>
    <lineage>
        <taxon>Eukaryota</taxon>
        <taxon>Metazoa</taxon>
        <taxon>Ecdysozoa</taxon>
        <taxon>Arthropoda</taxon>
        <taxon>Chelicerata</taxon>
        <taxon>Arachnida</taxon>
        <taxon>Araneae</taxon>
        <taxon>Araneomorphae</taxon>
        <taxon>Entelegynae</taxon>
        <taxon>Araneoidea</taxon>
        <taxon>Nephilidae</taxon>
        <taxon>Trichonephila</taxon>
        <taxon>Trichonephila inaurata</taxon>
    </lineage>
</organism>
<dbReference type="PANTHER" id="PTHR47331:SF5">
    <property type="entry name" value="RIBONUCLEASE H"/>
    <property type="match status" value="1"/>
</dbReference>
<evidence type="ECO:0000313" key="2">
    <source>
        <dbReference type="Proteomes" id="UP000886998"/>
    </source>
</evidence>
<dbReference type="OrthoDB" id="6432823at2759"/>
<sequence length="113" mass="13440">MPLKADPNCLGNSRGSALKRLNALWIRLERDPQYLKLYREFMQEYEQLGHMKEVMVENDNRKMNYFLPHHTHGVYRLEKSTTKVRVVFHASSTTDNEIYDFSRPKHWVCPGTQ</sequence>
<dbReference type="EMBL" id="BMAV01009844">
    <property type="protein sequence ID" value="GFY54396.1"/>
    <property type="molecule type" value="Genomic_DNA"/>
</dbReference>
<gene>
    <name evidence="1" type="primary">X975_18993</name>
    <name evidence="1" type="ORF">TNIN_30871</name>
</gene>
<proteinExistence type="predicted"/>
<keyword evidence="2" id="KW-1185">Reference proteome</keyword>
<reference evidence="1" key="1">
    <citation type="submission" date="2020-08" db="EMBL/GenBank/DDBJ databases">
        <title>Multicomponent nature underlies the extraordinary mechanical properties of spider dragline silk.</title>
        <authorList>
            <person name="Kono N."/>
            <person name="Nakamura H."/>
            <person name="Mori M."/>
            <person name="Yoshida Y."/>
            <person name="Ohtoshi R."/>
            <person name="Malay A.D."/>
            <person name="Moran D.A.P."/>
            <person name="Tomita M."/>
            <person name="Numata K."/>
            <person name="Arakawa K."/>
        </authorList>
    </citation>
    <scope>NUCLEOTIDE SEQUENCE</scope>
</reference>
<dbReference type="Proteomes" id="UP000886998">
    <property type="component" value="Unassembled WGS sequence"/>
</dbReference>
<dbReference type="AlphaFoldDB" id="A0A8X6XJL9"/>
<dbReference type="PANTHER" id="PTHR47331">
    <property type="entry name" value="PHD-TYPE DOMAIN-CONTAINING PROTEIN"/>
    <property type="match status" value="1"/>
</dbReference>
<name>A0A8X6XJL9_9ARAC</name>
<protein>
    <submittedName>
        <fullName evidence="1">DUF5641 domain-containing protein</fullName>
    </submittedName>
</protein>